<feature type="coiled-coil region" evidence="1">
    <location>
        <begin position="59"/>
        <end position="107"/>
    </location>
</feature>
<accession>A0A392R2E5</accession>
<feature type="non-terminal residue" evidence="2">
    <location>
        <position position="136"/>
    </location>
</feature>
<keyword evidence="1" id="KW-0175">Coiled coil</keyword>
<organism evidence="2 3">
    <name type="scientific">Trifolium medium</name>
    <dbReference type="NCBI Taxonomy" id="97028"/>
    <lineage>
        <taxon>Eukaryota</taxon>
        <taxon>Viridiplantae</taxon>
        <taxon>Streptophyta</taxon>
        <taxon>Embryophyta</taxon>
        <taxon>Tracheophyta</taxon>
        <taxon>Spermatophyta</taxon>
        <taxon>Magnoliopsida</taxon>
        <taxon>eudicotyledons</taxon>
        <taxon>Gunneridae</taxon>
        <taxon>Pentapetalae</taxon>
        <taxon>rosids</taxon>
        <taxon>fabids</taxon>
        <taxon>Fabales</taxon>
        <taxon>Fabaceae</taxon>
        <taxon>Papilionoideae</taxon>
        <taxon>50 kb inversion clade</taxon>
        <taxon>NPAAA clade</taxon>
        <taxon>Hologalegina</taxon>
        <taxon>IRL clade</taxon>
        <taxon>Trifolieae</taxon>
        <taxon>Trifolium</taxon>
    </lineage>
</organism>
<evidence type="ECO:0000313" key="2">
    <source>
        <dbReference type="EMBL" id="MCI30753.1"/>
    </source>
</evidence>
<evidence type="ECO:0000313" key="3">
    <source>
        <dbReference type="Proteomes" id="UP000265520"/>
    </source>
</evidence>
<keyword evidence="3" id="KW-1185">Reference proteome</keyword>
<reference evidence="2 3" key="1">
    <citation type="journal article" date="2018" name="Front. Plant Sci.">
        <title>Red Clover (Trifolium pratense) and Zigzag Clover (T. medium) - A Picture of Genomic Similarities and Differences.</title>
        <authorList>
            <person name="Dluhosova J."/>
            <person name="Istvanek J."/>
            <person name="Nedelnik J."/>
            <person name="Repkova J."/>
        </authorList>
    </citation>
    <scope>NUCLEOTIDE SEQUENCE [LARGE SCALE GENOMIC DNA]</scope>
    <source>
        <strain evidence="3">cv. 10/8</strain>
        <tissue evidence="2">Leaf</tissue>
    </source>
</reference>
<proteinExistence type="predicted"/>
<dbReference type="Proteomes" id="UP000265520">
    <property type="component" value="Unassembled WGS sequence"/>
</dbReference>
<comment type="caution">
    <text evidence="2">The sequence shown here is derived from an EMBL/GenBank/DDBJ whole genome shotgun (WGS) entry which is preliminary data.</text>
</comment>
<name>A0A392R2E5_9FABA</name>
<sequence>MKLLEIVSFLNGRECQHLAERDAARKKLEGVGLKYNELKAAFDDYKNKYALQVDLVKTLEEVETHLEGVVKERDSLLEQVKARNENIAGLEEKLRTAETAAITEEEKKMDPDGAYAGFNRLDFVRTVLDWQGSVVE</sequence>
<dbReference type="EMBL" id="LXQA010181951">
    <property type="protein sequence ID" value="MCI30753.1"/>
    <property type="molecule type" value="Genomic_DNA"/>
</dbReference>
<dbReference type="AlphaFoldDB" id="A0A392R2E5"/>
<protein>
    <submittedName>
        <fullName evidence="2">Uncharacterized protein</fullName>
    </submittedName>
</protein>
<evidence type="ECO:0000256" key="1">
    <source>
        <dbReference type="SAM" id="Coils"/>
    </source>
</evidence>